<dbReference type="Pfam" id="PF01144">
    <property type="entry name" value="CoA_trans"/>
    <property type="match status" value="1"/>
</dbReference>
<accession>A0A5D4MJ13</accession>
<dbReference type="SMART" id="SM00882">
    <property type="entry name" value="CoA_trans"/>
    <property type="match status" value="1"/>
</dbReference>
<comment type="similarity">
    <text evidence="1">Belongs to the 3-oxoacid CoA-transferase subunit B family.</text>
</comment>
<dbReference type="PANTHER" id="PTHR13707">
    <property type="entry name" value="KETOACID-COENZYME A TRANSFERASE"/>
    <property type="match status" value="1"/>
</dbReference>
<evidence type="ECO:0000313" key="3">
    <source>
        <dbReference type="EMBL" id="TYS01622.1"/>
    </source>
</evidence>
<dbReference type="AlphaFoldDB" id="A0A5D4MJ13"/>
<dbReference type="NCBIfam" id="TIGR02428">
    <property type="entry name" value="pcaJ_scoB_fam"/>
    <property type="match status" value="1"/>
</dbReference>
<reference evidence="3 4" key="1">
    <citation type="submission" date="2019-08" db="EMBL/GenBank/DDBJ databases">
        <title>Bacillus genomes from the desert of Cuatro Cienegas, Coahuila.</title>
        <authorList>
            <person name="Olmedo-Alvarez G."/>
        </authorList>
    </citation>
    <scope>NUCLEOTIDE SEQUENCE [LARGE SCALE GENOMIC DNA]</scope>
    <source>
        <strain evidence="3 4">CH128b_4D</strain>
    </source>
</reference>
<evidence type="ECO:0000256" key="1">
    <source>
        <dbReference type="ARBA" id="ARBA00007047"/>
    </source>
</evidence>
<dbReference type="GO" id="GO:0008410">
    <property type="term" value="F:CoA-transferase activity"/>
    <property type="evidence" value="ECO:0007669"/>
    <property type="project" value="InterPro"/>
</dbReference>
<evidence type="ECO:0000313" key="4">
    <source>
        <dbReference type="Proteomes" id="UP000325182"/>
    </source>
</evidence>
<dbReference type="InterPro" id="IPR037171">
    <property type="entry name" value="NagB/RpiA_transferase-like"/>
</dbReference>
<sequence>MGLGVTEKNKMAARAAREIRDGMVVNLGIGIPSIVPNHLDGVKNVLFHAENGVLGIGKTPVPGEEDQNLCNAGGFPVTLETGGSYFDSLTAFSIIRRGLLDLTILGALEVSQKGDLANWIIPGQKVPGMGGATELAMKTKKVIVLMAHCDKYGNSKIVKECKLPLTAPKCVSMLITNMGVFEVTATGIRLLEIFKPYTLADLTLNTEADFEVSENLMFI</sequence>
<dbReference type="Proteomes" id="UP000325182">
    <property type="component" value="Unassembled WGS sequence"/>
</dbReference>
<dbReference type="RefSeq" id="WP_113929313.1">
    <property type="nucleotide sequence ID" value="NZ_VTEG01000001.1"/>
</dbReference>
<organism evidence="3 4">
    <name type="scientific">Rossellomorea vietnamensis</name>
    <dbReference type="NCBI Taxonomy" id="218284"/>
    <lineage>
        <taxon>Bacteria</taxon>
        <taxon>Bacillati</taxon>
        <taxon>Bacillota</taxon>
        <taxon>Bacilli</taxon>
        <taxon>Bacillales</taxon>
        <taxon>Bacillaceae</taxon>
        <taxon>Rossellomorea</taxon>
    </lineage>
</organism>
<name>A0A5D4MJ13_9BACI</name>
<dbReference type="SUPFAM" id="SSF100950">
    <property type="entry name" value="NagB/RpiA/CoA transferase-like"/>
    <property type="match status" value="1"/>
</dbReference>
<dbReference type="InterPro" id="IPR004165">
    <property type="entry name" value="CoA_trans_fam_I"/>
</dbReference>
<proteinExistence type="inferred from homology"/>
<gene>
    <name evidence="3" type="ORF">FZC84_02970</name>
</gene>
<dbReference type="InterPro" id="IPR012791">
    <property type="entry name" value="3-oxoacid_CoA-transf_B"/>
</dbReference>
<dbReference type="PANTHER" id="PTHR13707:SF60">
    <property type="entry name" value="ACETATE COA-TRANSFERASE SUBUNIT ALPHA"/>
    <property type="match status" value="1"/>
</dbReference>
<evidence type="ECO:0000256" key="2">
    <source>
        <dbReference type="ARBA" id="ARBA00022679"/>
    </source>
</evidence>
<dbReference type="Gene3D" id="3.40.1080.10">
    <property type="entry name" value="Glutaconate Coenzyme A-transferase"/>
    <property type="match status" value="1"/>
</dbReference>
<protein>
    <submittedName>
        <fullName evidence="3">3-oxoacid CoA-transferase subunit B</fullName>
    </submittedName>
</protein>
<comment type="caution">
    <text evidence="3">The sequence shown here is derived from an EMBL/GenBank/DDBJ whole genome shotgun (WGS) entry which is preliminary data.</text>
</comment>
<keyword evidence="2 3" id="KW-0808">Transferase</keyword>
<dbReference type="EMBL" id="VTEG01000001">
    <property type="protein sequence ID" value="TYS01622.1"/>
    <property type="molecule type" value="Genomic_DNA"/>
</dbReference>